<organism evidence="2 3">
    <name type="scientific">Urinicoccus massiliensis</name>
    <dbReference type="NCBI Taxonomy" id="1723382"/>
    <lineage>
        <taxon>Bacteria</taxon>
        <taxon>Bacillati</taxon>
        <taxon>Bacillota</taxon>
        <taxon>Tissierellia</taxon>
        <taxon>Tissierellales</taxon>
        <taxon>Peptoniphilaceae</taxon>
        <taxon>Urinicoccus</taxon>
    </lineage>
</organism>
<evidence type="ECO:0000313" key="3">
    <source>
        <dbReference type="Proteomes" id="UP000377798"/>
    </source>
</evidence>
<keyword evidence="1" id="KW-1133">Transmembrane helix</keyword>
<name>A0A8H2M948_9FIRM</name>
<gene>
    <name evidence="2" type="ORF">NCTC13150_02000</name>
</gene>
<feature type="transmembrane region" description="Helical" evidence="1">
    <location>
        <begin position="43"/>
        <end position="67"/>
    </location>
</feature>
<reference evidence="2 3" key="1">
    <citation type="submission" date="2019-02" db="EMBL/GenBank/DDBJ databases">
        <authorList>
            <consortium name="Pathogen Informatics"/>
        </authorList>
    </citation>
    <scope>NUCLEOTIDE SEQUENCE [LARGE SCALE GENOMIC DNA]</scope>
    <source>
        <strain evidence="2 3">3012STDY7089603</strain>
    </source>
</reference>
<dbReference type="RefSeq" id="WP_131749938.1">
    <property type="nucleotide sequence ID" value="NZ_CAACYI010000001.1"/>
</dbReference>
<evidence type="ECO:0000256" key="1">
    <source>
        <dbReference type="SAM" id="Phobius"/>
    </source>
</evidence>
<evidence type="ECO:0000313" key="2">
    <source>
        <dbReference type="EMBL" id="VFB17407.1"/>
    </source>
</evidence>
<keyword evidence="3" id="KW-1185">Reference proteome</keyword>
<sequence>MIWLIYLALGLGTLYVFYRSKKFWQLTFLVVLSTSYLASTEVFANLPFVGRVLVFLLGLTSLLYFLFELNKDYKEKKLEARRQLRQEKEK</sequence>
<comment type="caution">
    <text evidence="2">The sequence shown here is derived from an EMBL/GenBank/DDBJ whole genome shotgun (WGS) entry which is preliminary data.</text>
</comment>
<dbReference type="AlphaFoldDB" id="A0A8H2M948"/>
<accession>A0A8H2M948</accession>
<dbReference type="EMBL" id="CAACYI010000001">
    <property type="protein sequence ID" value="VFB17407.1"/>
    <property type="molecule type" value="Genomic_DNA"/>
</dbReference>
<keyword evidence="1" id="KW-0812">Transmembrane</keyword>
<dbReference type="Proteomes" id="UP000377798">
    <property type="component" value="Unassembled WGS sequence"/>
</dbReference>
<protein>
    <submittedName>
        <fullName evidence="2">Uncharacterized protein</fullName>
    </submittedName>
</protein>
<keyword evidence="1" id="KW-0472">Membrane</keyword>
<proteinExistence type="predicted"/>